<dbReference type="Pfam" id="PF00685">
    <property type="entry name" value="Sulfotransfer_1"/>
    <property type="match status" value="1"/>
</dbReference>
<evidence type="ECO:0000256" key="1">
    <source>
        <dbReference type="ARBA" id="ARBA00005771"/>
    </source>
</evidence>
<dbReference type="eggNOG" id="COG0438">
    <property type="taxonomic scope" value="Bacteria"/>
</dbReference>
<proteinExistence type="inferred from homology"/>
<organism evidence="4 5">
    <name type="scientific">Tepidicaulis marinus</name>
    <dbReference type="NCBI Taxonomy" id="1333998"/>
    <lineage>
        <taxon>Bacteria</taxon>
        <taxon>Pseudomonadati</taxon>
        <taxon>Pseudomonadota</taxon>
        <taxon>Alphaproteobacteria</taxon>
        <taxon>Hyphomicrobiales</taxon>
        <taxon>Parvibaculaceae</taxon>
        <taxon>Tepidicaulis</taxon>
    </lineage>
</organism>
<sequence>MGGIIWLASYPKSGNTWLRSFLYNLLRNTPKPADINELDQFCLGESSAQWYMRHLKTPFEELTPEIVMKVRPFAHADMTQAFPDSVFVKTHNFLGEWHGVPLHNMSVTAGGIYVVRNPLDVVLSMTHHFGLTLEEAIERMANEGAITTTGEGHVPEFHSSWSAHVKSWTQHPNPQLLVLRYEDMLAKPRRAFKSVTKFLGLKPSTERLERAIRHSSFKALKEQEEKTGFKERSEHAKAFFRSGKAEQWREELTPDQVRAIIDQHKEQMERFGYIPADYKD</sequence>
<dbReference type="InterPro" id="IPR000863">
    <property type="entry name" value="Sulfotransferase_dom"/>
</dbReference>
<keyword evidence="5" id="KW-1185">Reference proteome</keyword>
<name>A0A081B6M2_9HYPH</name>
<dbReference type="EMBL" id="BBIO01000001">
    <property type="protein sequence ID" value="GAK43690.1"/>
    <property type="molecule type" value="Genomic_DNA"/>
</dbReference>
<accession>A0A081B6M2</accession>
<dbReference type="GO" id="GO:0008146">
    <property type="term" value="F:sulfotransferase activity"/>
    <property type="evidence" value="ECO:0007669"/>
    <property type="project" value="InterPro"/>
</dbReference>
<dbReference type="InterPro" id="IPR027417">
    <property type="entry name" value="P-loop_NTPase"/>
</dbReference>
<dbReference type="Gene3D" id="3.40.50.300">
    <property type="entry name" value="P-loop containing nucleotide triphosphate hydrolases"/>
    <property type="match status" value="1"/>
</dbReference>
<dbReference type="PANTHER" id="PTHR11783">
    <property type="entry name" value="SULFOTRANSFERASE SULT"/>
    <property type="match status" value="1"/>
</dbReference>
<protein>
    <submittedName>
        <fullName evidence="4">Sulfotransferase</fullName>
    </submittedName>
</protein>
<evidence type="ECO:0000256" key="2">
    <source>
        <dbReference type="ARBA" id="ARBA00022679"/>
    </source>
</evidence>
<evidence type="ECO:0000259" key="3">
    <source>
        <dbReference type="Pfam" id="PF00685"/>
    </source>
</evidence>
<gene>
    <name evidence="4" type="ORF">M2A_0189</name>
</gene>
<dbReference type="AlphaFoldDB" id="A0A081B6M2"/>
<comment type="caution">
    <text evidence="4">The sequence shown here is derived from an EMBL/GenBank/DDBJ whole genome shotgun (WGS) entry which is preliminary data.</text>
</comment>
<dbReference type="STRING" id="1333998.M2A_0189"/>
<evidence type="ECO:0000313" key="5">
    <source>
        <dbReference type="Proteomes" id="UP000028702"/>
    </source>
</evidence>
<comment type="similarity">
    <text evidence="1">Belongs to the sulfotransferase 1 family.</text>
</comment>
<feature type="domain" description="Sulfotransferase" evidence="3">
    <location>
        <begin position="5"/>
        <end position="272"/>
    </location>
</feature>
<reference evidence="4 5" key="1">
    <citation type="submission" date="2014-07" db="EMBL/GenBank/DDBJ databases">
        <title>Tepidicaulis marinum gen. nov., sp. nov., a novel marine bacterium denitrifying nitrate to nitrous oxide strictly under microaerobic conditions.</title>
        <authorList>
            <person name="Takeuchi M."/>
            <person name="Yamagishi T."/>
            <person name="Kamagata Y."/>
            <person name="Oshima K."/>
            <person name="Hattori M."/>
            <person name="Katayama T."/>
            <person name="Hanada S."/>
            <person name="Tamaki H."/>
            <person name="Marumo K."/>
            <person name="Maeda H."/>
            <person name="Nedachi M."/>
            <person name="Iwasaki W."/>
            <person name="Suwa Y."/>
            <person name="Sakata S."/>
        </authorList>
    </citation>
    <scope>NUCLEOTIDE SEQUENCE [LARGE SCALE GENOMIC DNA]</scope>
    <source>
        <strain evidence="4 5">MA2</strain>
    </source>
</reference>
<dbReference type="RefSeq" id="WP_045441801.1">
    <property type="nucleotide sequence ID" value="NZ_BBIO01000001.1"/>
</dbReference>
<keyword evidence="2 4" id="KW-0808">Transferase</keyword>
<dbReference type="Proteomes" id="UP000028702">
    <property type="component" value="Unassembled WGS sequence"/>
</dbReference>
<evidence type="ECO:0000313" key="4">
    <source>
        <dbReference type="EMBL" id="GAK43690.1"/>
    </source>
</evidence>
<dbReference type="SUPFAM" id="SSF52540">
    <property type="entry name" value="P-loop containing nucleoside triphosphate hydrolases"/>
    <property type="match status" value="1"/>
</dbReference>